<evidence type="ECO:0000259" key="3">
    <source>
        <dbReference type="Pfam" id="PF08547"/>
    </source>
</evidence>
<dbReference type="GO" id="GO:0051082">
    <property type="term" value="F:unfolded protein binding"/>
    <property type="evidence" value="ECO:0007669"/>
    <property type="project" value="TreeGrafter"/>
</dbReference>
<accession>A0A8B8HTN7</accession>
<name>A0A8B8HTN7_VANTA</name>
<dbReference type="OrthoDB" id="426386at2759"/>
<feature type="domain" description="NADH:ubiquinone oxidoreductase intermediate-associated protein 30" evidence="3">
    <location>
        <begin position="55"/>
        <end position="222"/>
    </location>
</feature>
<evidence type="ECO:0000313" key="5">
    <source>
        <dbReference type="RefSeq" id="XP_026487782.1"/>
    </source>
</evidence>
<dbReference type="InterPro" id="IPR013857">
    <property type="entry name" value="NADH-UbQ_OxRdtase-assoc_prot30"/>
</dbReference>
<gene>
    <name evidence="5" type="primary">LOC113394608</name>
</gene>
<dbReference type="InterPro" id="IPR039131">
    <property type="entry name" value="NDUFAF1"/>
</dbReference>
<dbReference type="Proteomes" id="UP001652626">
    <property type="component" value="Chromosome 4"/>
</dbReference>
<evidence type="ECO:0000313" key="4">
    <source>
        <dbReference type="Proteomes" id="UP001652626"/>
    </source>
</evidence>
<dbReference type="PANTHER" id="PTHR13194">
    <property type="entry name" value="COMPLEX I INTERMEDIATE-ASSOCIATED PROTEIN 30"/>
    <property type="match status" value="1"/>
</dbReference>
<dbReference type="RefSeq" id="XP_026487782.1">
    <property type="nucleotide sequence ID" value="XM_026631997.2"/>
</dbReference>
<organism evidence="4 5">
    <name type="scientific">Vanessa tameamea</name>
    <name type="common">Kamehameha butterfly</name>
    <dbReference type="NCBI Taxonomy" id="334116"/>
    <lineage>
        <taxon>Eukaryota</taxon>
        <taxon>Metazoa</taxon>
        <taxon>Ecdysozoa</taxon>
        <taxon>Arthropoda</taxon>
        <taxon>Hexapoda</taxon>
        <taxon>Insecta</taxon>
        <taxon>Pterygota</taxon>
        <taxon>Neoptera</taxon>
        <taxon>Endopterygota</taxon>
        <taxon>Lepidoptera</taxon>
        <taxon>Glossata</taxon>
        <taxon>Ditrysia</taxon>
        <taxon>Papilionoidea</taxon>
        <taxon>Nymphalidae</taxon>
        <taxon>Nymphalinae</taxon>
        <taxon>Vanessa</taxon>
    </lineage>
</organism>
<keyword evidence="2" id="KW-0732">Signal</keyword>
<evidence type="ECO:0000256" key="1">
    <source>
        <dbReference type="ARBA" id="ARBA00007884"/>
    </source>
</evidence>
<comment type="similarity">
    <text evidence="1">Belongs to the CIA30 family.</text>
</comment>
<feature type="chain" id="PRO_5034144045" evidence="2">
    <location>
        <begin position="25"/>
        <end position="228"/>
    </location>
</feature>
<dbReference type="AlphaFoldDB" id="A0A8B8HTN7"/>
<evidence type="ECO:0000256" key="2">
    <source>
        <dbReference type="SAM" id="SignalP"/>
    </source>
</evidence>
<dbReference type="OMA" id="NITMFEF"/>
<dbReference type="PANTHER" id="PTHR13194:SF19">
    <property type="entry name" value="NAD(P)-BINDING ROSSMANN-FOLD SUPERFAMILY PROTEIN"/>
    <property type="match status" value="1"/>
</dbReference>
<dbReference type="Pfam" id="PF08547">
    <property type="entry name" value="CIA30"/>
    <property type="match status" value="1"/>
</dbReference>
<sequence>MQRKSCYTLLKLLLFLNVTNKIMSVPNIPVEDTNVLLNSNLDQCSISGTDEKYLFDFTKTDDVDGWQEQSDTVRSVGMSKAVFVILKNSEFRRAIFFALLNPQPNGAGFAGIRALGSYDLSGLTKLSLLCRGQGQFSGFKVVLRHKGLNNEPNFSFEQYFQAPKDEFAVRTLPFSEFKAYYRGKRVNNNETLDLSQVTSIGIQMYGGVYQTVKQKGPATLEIDWIKAE</sequence>
<keyword evidence="4" id="KW-1185">Reference proteome</keyword>
<feature type="signal peptide" evidence="2">
    <location>
        <begin position="1"/>
        <end position="24"/>
    </location>
</feature>
<reference evidence="5" key="1">
    <citation type="submission" date="2025-08" db="UniProtKB">
        <authorList>
            <consortium name="RefSeq"/>
        </authorList>
    </citation>
    <scope>IDENTIFICATION</scope>
    <source>
        <tissue evidence="5">Whole body</tissue>
    </source>
</reference>
<dbReference type="GeneID" id="113394608"/>
<proteinExistence type="inferred from homology"/>
<dbReference type="SUPFAM" id="SSF49785">
    <property type="entry name" value="Galactose-binding domain-like"/>
    <property type="match status" value="1"/>
</dbReference>
<dbReference type="GO" id="GO:0010257">
    <property type="term" value="P:NADH dehydrogenase complex assembly"/>
    <property type="evidence" value="ECO:0007669"/>
    <property type="project" value="TreeGrafter"/>
</dbReference>
<dbReference type="InterPro" id="IPR008979">
    <property type="entry name" value="Galactose-bd-like_sf"/>
</dbReference>
<protein>
    <submittedName>
        <fullName evidence="5">Uncharacterized protein LOC113394608 isoform X1</fullName>
    </submittedName>
</protein>